<evidence type="ECO:0000313" key="2">
    <source>
        <dbReference type="EMBL" id="CUQ32332.1"/>
    </source>
</evidence>
<keyword evidence="1" id="KW-0812">Transmembrane</keyword>
<keyword evidence="1" id="KW-1133">Transmembrane helix</keyword>
<sequence>MYSYYPERIKYGFCFEYILIISNLDMYIISDR</sequence>
<reference evidence="2 3" key="1">
    <citation type="submission" date="2015-09" db="EMBL/GenBank/DDBJ databases">
        <authorList>
            <consortium name="Pathogen Informatics"/>
        </authorList>
    </citation>
    <scope>NUCLEOTIDE SEQUENCE [LARGE SCALE GENOMIC DNA]</scope>
    <source>
        <strain evidence="2 3">2789STDY5834945</strain>
    </source>
</reference>
<gene>
    <name evidence="2" type="ORF">ERS852557_03580</name>
</gene>
<dbReference type="EMBL" id="CZBI01000005">
    <property type="protein sequence ID" value="CUQ32332.1"/>
    <property type="molecule type" value="Genomic_DNA"/>
</dbReference>
<organism evidence="2 3">
    <name type="scientific">Bacteroides thetaiotaomicron</name>
    <dbReference type="NCBI Taxonomy" id="818"/>
    <lineage>
        <taxon>Bacteria</taxon>
        <taxon>Pseudomonadati</taxon>
        <taxon>Bacteroidota</taxon>
        <taxon>Bacteroidia</taxon>
        <taxon>Bacteroidales</taxon>
        <taxon>Bacteroidaceae</taxon>
        <taxon>Bacteroides</taxon>
    </lineage>
</organism>
<evidence type="ECO:0000256" key="1">
    <source>
        <dbReference type="SAM" id="Phobius"/>
    </source>
</evidence>
<evidence type="ECO:0000313" key="3">
    <source>
        <dbReference type="Proteomes" id="UP000095541"/>
    </source>
</evidence>
<feature type="transmembrane region" description="Helical" evidence="1">
    <location>
        <begin position="12"/>
        <end position="30"/>
    </location>
</feature>
<proteinExistence type="predicted"/>
<accession>A0A174VCJ0</accession>
<dbReference type="Proteomes" id="UP000095541">
    <property type="component" value="Unassembled WGS sequence"/>
</dbReference>
<protein>
    <submittedName>
        <fullName evidence="2">Uncharacterized protein</fullName>
    </submittedName>
</protein>
<name>A0A174VCJ0_BACT4</name>
<dbReference type="AlphaFoldDB" id="A0A174VCJ0"/>
<keyword evidence="1" id="KW-0472">Membrane</keyword>